<keyword evidence="4 8" id="KW-0853">WD repeat</keyword>
<organism evidence="12 13">
    <name type="scientific">Oncorhynchus mykiss</name>
    <name type="common">Rainbow trout</name>
    <name type="synonym">Salmo gairdneri</name>
    <dbReference type="NCBI Taxonomy" id="8022"/>
    <lineage>
        <taxon>Eukaryota</taxon>
        <taxon>Metazoa</taxon>
        <taxon>Chordata</taxon>
        <taxon>Craniata</taxon>
        <taxon>Vertebrata</taxon>
        <taxon>Euteleostomi</taxon>
        <taxon>Actinopterygii</taxon>
        <taxon>Neopterygii</taxon>
        <taxon>Teleostei</taxon>
        <taxon>Protacanthopterygii</taxon>
        <taxon>Salmoniformes</taxon>
        <taxon>Salmonidae</taxon>
        <taxon>Salmoninae</taxon>
        <taxon>Oncorhynchus</taxon>
    </lineage>
</organism>
<feature type="domain" description="DUF1899" evidence="11">
    <location>
        <begin position="350"/>
        <end position="415"/>
    </location>
</feature>
<evidence type="ECO:0000256" key="10">
    <source>
        <dbReference type="SAM" id="MobiDB-lite"/>
    </source>
</evidence>
<feature type="compositionally biased region" description="Low complexity" evidence="10">
    <location>
        <begin position="307"/>
        <end position="344"/>
    </location>
</feature>
<name>A0A8K9XHN2_ONCMY</name>
<feature type="region of interest" description="Disordered" evidence="10">
    <location>
        <begin position="299"/>
        <end position="348"/>
    </location>
</feature>
<dbReference type="SMART" id="SM01166">
    <property type="entry name" value="DUF1899"/>
    <property type="match status" value="1"/>
</dbReference>
<dbReference type="GeneTree" id="ENSGT00940000156606"/>
<dbReference type="PROSITE" id="PS50294">
    <property type="entry name" value="WD_REPEATS_REGION"/>
    <property type="match status" value="2"/>
</dbReference>
<dbReference type="GO" id="GO:0030036">
    <property type="term" value="P:actin cytoskeleton organization"/>
    <property type="evidence" value="ECO:0007669"/>
    <property type="project" value="UniProtKB-ARBA"/>
</dbReference>
<accession>A0A8K9XHN2</accession>
<evidence type="ECO:0000256" key="3">
    <source>
        <dbReference type="ARBA" id="ARBA00022490"/>
    </source>
</evidence>
<dbReference type="InterPro" id="IPR011047">
    <property type="entry name" value="Quinoprotein_ADH-like_sf"/>
</dbReference>
<dbReference type="PROSITE" id="PS50082">
    <property type="entry name" value="WD_REPEATS_2"/>
    <property type="match status" value="3"/>
</dbReference>
<keyword evidence="6" id="KW-0009">Actin-binding</keyword>
<comment type="subcellular location">
    <subcellularLocation>
        <location evidence="1">Cytoplasm</location>
    </subcellularLocation>
</comment>
<feature type="repeat" description="WD" evidence="8">
    <location>
        <begin position="517"/>
        <end position="549"/>
    </location>
</feature>
<dbReference type="SMART" id="SM01167">
    <property type="entry name" value="DUF1900"/>
    <property type="match status" value="2"/>
</dbReference>
<dbReference type="Proteomes" id="UP000694395">
    <property type="component" value="Chromosome 12"/>
</dbReference>
<dbReference type="PROSITE" id="PS00678">
    <property type="entry name" value="WD_REPEATS_1"/>
    <property type="match status" value="1"/>
</dbReference>
<dbReference type="InterPro" id="IPR001680">
    <property type="entry name" value="WD40_rpt"/>
</dbReference>
<dbReference type="InterPro" id="IPR015943">
    <property type="entry name" value="WD40/YVTN_repeat-like_dom_sf"/>
</dbReference>
<evidence type="ECO:0000259" key="11">
    <source>
        <dbReference type="SMART" id="SM01166"/>
    </source>
</evidence>
<evidence type="ECO:0000256" key="9">
    <source>
        <dbReference type="RuleBase" id="RU280818"/>
    </source>
</evidence>
<protein>
    <recommendedName>
        <fullName evidence="9">Coronin</fullName>
    </recommendedName>
</protein>
<dbReference type="SUPFAM" id="SSF50998">
    <property type="entry name" value="Quinoprotein alcohol dehydrogenase-like"/>
    <property type="match status" value="1"/>
</dbReference>
<comment type="similarity">
    <text evidence="2 9">Belongs to the WD repeat coronin family.</text>
</comment>
<keyword evidence="5 9" id="KW-0677">Repeat</keyword>
<gene>
    <name evidence="12" type="primary">LOC110487009</name>
</gene>
<dbReference type="FunFam" id="2.130.10.10:FF:000076">
    <property type="entry name" value="Coronin"/>
    <property type="match status" value="1"/>
</dbReference>
<evidence type="ECO:0000313" key="12">
    <source>
        <dbReference type="Ensembl" id="ENSOMYP00000132676.1"/>
    </source>
</evidence>
<feature type="repeat" description="WD" evidence="8">
    <location>
        <begin position="474"/>
        <end position="516"/>
    </location>
</feature>
<dbReference type="Ensembl" id="ENSOMYT00000166024.1">
    <property type="protein sequence ID" value="ENSOMYP00000132676.1"/>
    <property type="gene ID" value="ENSOMYG00000060789.1"/>
</dbReference>
<dbReference type="Gene3D" id="2.130.10.10">
    <property type="entry name" value="YVTN repeat-like/Quinoprotein amine dehydrogenase"/>
    <property type="match status" value="2"/>
</dbReference>
<dbReference type="PANTHER" id="PTHR10856">
    <property type="entry name" value="CORONIN"/>
    <property type="match status" value="1"/>
</dbReference>
<dbReference type="InterPro" id="IPR019775">
    <property type="entry name" value="WD40_repeat_CS"/>
</dbReference>
<dbReference type="Pfam" id="PF00400">
    <property type="entry name" value="WD40"/>
    <property type="match status" value="3"/>
</dbReference>
<keyword evidence="13" id="KW-1185">Reference proteome</keyword>
<evidence type="ECO:0000256" key="6">
    <source>
        <dbReference type="ARBA" id="ARBA00023203"/>
    </source>
</evidence>
<reference evidence="12" key="2">
    <citation type="submission" date="2025-08" db="UniProtKB">
        <authorList>
            <consortium name="Ensembl"/>
        </authorList>
    </citation>
    <scope>IDENTIFICATION</scope>
</reference>
<evidence type="ECO:0000256" key="8">
    <source>
        <dbReference type="PROSITE-ProRule" id="PRU00221"/>
    </source>
</evidence>
<evidence type="ECO:0000256" key="7">
    <source>
        <dbReference type="ARBA" id="ARBA00024838"/>
    </source>
</evidence>
<dbReference type="AlphaFoldDB" id="A0A8K9XHN2"/>
<keyword evidence="3" id="KW-0963">Cytoplasm</keyword>
<dbReference type="InterPro" id="IPR015505">
    <property type="entry name" value="Coronin"/>
</dbReference>
<feature type="repeat" description="WD" evidence="8">
    <location>
        <begin position="122"/>
        <end position="154"/>
    </location>
</feature>
<dbReference type="GO" id="GO:0003779">
    <property type="term" value="F:actin binding"/>
    <property type="evidence" value="ECO:0007669"/>
    <property type="project" value="UniProtKB-KW"/>
</dbReference>
<reference evidence="12" key="1">
    <citation type="submission" date="2020-07" db="EMBL/GenBank/DDBJ databases">
        <title>A long reads based de novo assembly of the rainbow trout Arlee double haploid line genome.</title>
        <authorList>
            <person name="Gao G."/>
            <person name="Palti Y."/>
        </authorList>
    </citation>
    <scope>NUCLEOTIDE SEQUENCE [LARGE SCALE GENOMIC DNA]</scope>
</reference>
<comment type="function">
    <text evidence="7">F-actin regulator involved in anterograde Golgi to endosome transport: upon ubiquitination via 'Lys-33'-linked ubiquitin chains by the BCR(KLHL20) E3 ubiquitin ligase complex, interacts with EPS15 and localizes to the trans-Golgi network, where it promotes actin polymerization, thereby facilitating post-Golgi trafficking. May play a role in the maintenance of the Golgi apparatus morphology.</text>
</comment>
<evidence type="ECO:0000256" key="5">
    <source>
        <dbReference type="ARBA" id="ARBA00022737"/>
    </source>
</evidence>
<sequence length="839" mass="91282">MVKYHSIEHVSTAPESNGGGLYTTPADAWHGDLRLVCSCWAMETQFMMLPTNSSCADVVKLWRVCEPEQEQPGGAEVTLCPGEGRLELVAFHPTSSGLLAVGSTKTAQLWDTSRQQSPLAALEPHGDQLQSLSWKQDGSLLASSCKDKKLRVFDPRAQLKPVQSAQGLQSNKDSRILWVKDSDHILTTGFDQMRGREVRLWDSRKLGSSLGSANLGTSNGHCLTEAPTRGVAMVPKLALDVLSCEVMRVLQLTDSFIVPINYHVPRKSGQEFHADLYPDTLGRTAAMSAAEWWKGGEKQEAPVRGCSTSSSPLSSPSSSAAPSRSPSSTSGLSSGFLPSPSQSAKAISSMLGPSSKFRHLQGAVLHRDTHFTNLKGLNLTTPGECDGFCANRHRVAVPLATAGGQIAIFELSQAGKLADTGLPTIQNSVNVADFSWDPFNSHRLVVAGDDAKIRVWQVPEGGLTETLTEPETILQGHTEKIYSVKFHPLASGLLASSSYDQTVRLWNLESGDEVKALRGHQDQIFGMAWSPDGKLLATVCKDGKLRIYDPRKSADPVQEGAGPEGHRGARVVWVCDGKYLMVSGFDSRSERTLYLHSVESLSSGAIASAPTDVSPSTLIPFYDPDTSVVILTGKGDTRVYIFEIVPEAPYFLECASFNSSEPHKGLAFLPKTECVVQEVEVARGLRLSKTSIEPVAFRVPRVRLFDDFSDQVSEAPKEVQVRKYLPSSHYLEEKTDEQKKDELLSAMIGKLGNMDDNPLPQESFQGVEDDEWVSDTHTNTNVHTDTHTHTHTNVHTNTHTFTHALVSFRVTSVCCLADQSGSSSSQGPVGLKRVIPVCH</sequence>
<evidence type="ECO:0000313" key="13">
    <source>
        <dbReference type="Proteomes" id="UP000694395"/>
    </source>
</evidence>
<evidence type="ECO:0000256" key="2">
    <source>
        <dbReference type="ARBA" id="ARBA00009482"/>
    </source>
</evidence>
<proteinExistence type="inferred from homology"/>
<dbReference type="Pfam" id="PF08953">
    <property type="entry name" value="DUF1899"/>
    <property type="match status" value="1"/>
</dbReference>
<dbReference type="InterPro" id="IPR015048">
    <property type="entry name" value="DUF1899"/>
</dbReference>
<dbReference type="GO" id="GO:0005737">
    <property type="term" value="C:cytoplasm"/>
    <property type="evidence" value="ECO:0007669"/>
    <property type="project" value="UniProtKB-SubCell"/>
</dbReference>
<dbReference type="SMART" id="SM00320">
    <property type="entry name" value="WD40"/>
    <property type="match status" value="6"/>
</dbReference>
<evidence type="ECO:0000256" key="4">
    <source>
        <dbReference type="ARBA" id="ARBA00022574"/>
    </source>
</evidence>
<reference evidence="12" key="3">
    <citation type="submission" date="2025-09" db="UniProtKB">
        <authorList>
            <consortium name="Ensembl"/>
        </authorList>
    </citation>
    <scope>IDENTIFICATION</scope>
</reference>
<dbReference type="Pfam" id="PF16300">
    <property type="entry name" value="WD40_4"/>
    <property type="match status" value="1"/>
</dbReference>
<evidence type="ECO:0000256" key="1">
    <source>
        <dbReference type="ARBA" id="ARBA00004496"/>
    </source>
</evidence>
<dbReference type="PANTHER" id="PTHR10856:SF20">
    <property type="entry name" value="CORONIN-7"/>
    <property type="match status" value="1"/>
</dbReference>